<dbReference type="SUPFAM" id="SSF51344">
    <property type="entry name" value="Epsilon subunit of F1F0-ATP synthase N-terminal domain"/>
    <property type="match status" value="1"/>
</dbReference>
<dbReference type="InterPro" id="IPR001469">
    <property type="entry name" value="ATP_synth_F1_dsu/esu"/>
</dbReference>
<gene>
    <name evidence="11" type="primary">atpC</name>
    <name evidence="11" type="ORF">G9Q97_19885</name>
</gene>
<evidence type="ECO:0000259" key="10">
    <source>
        <dbReference type="Pfam" id="PF02823"/>
    </source>
</evidence>
<evidence type="ECO:0000313" key="12">
    <source>
        <dbReference type="Proteomes" id="UP000649799"/>
    </source>
</evidence>
<keyword evidence="4 9" id="KW-0813">Transport</keyword>
<keyword evidence="8 9" id="KW-0066">ATP synthesis</keyword>
<comment type="subunit">
    <text evidence="9">F-type ATPases have 2 components, CF(1) - the catalytic core - and CF(0) - the membrane proton channel. CF(1) has five subunits: alpha(3), beta(3), gamma(1), delta(1), epsilon(1). CF(0) has three main subunits: a, b and c.</text>
</comment>
<evidence type="ECO:0000256" key="2">
    <source>
        <dbReference type="ARBA" id="ARBA00004184"/>
    </source>
</evidence>
<comment type="caution">
    <text evidence="11">The sequence shown here is derived from an EMBL/GenBank/DDBJ whole genome shotgun (WGS) entry which is preliminary data.</text>
</comment>
<keyword evidence="12" id="KW-1185">Reference proteome</keyword>
<evidence type="ECO:0000256" key="1">
    <source>
        <dbReference type="ARBA" id="ARBA00003543"/>
    </source>
</evidence>
<dbReference type="Proteomes" id="UP000649799">
    <property type="component" value="Unassembled WGS sequence"/>
</dbReference>
<name>A0ABX0HFG2_9BACT</name>
<proteinExistence type="inferred from homology"/>
<evidence type="ECO:0000256" key="7">
    <source>
        <dbReference type="ARBA" id="ARBA00023196"/>
    </source>
</evidence>
<dbReference type="InterPro" id="IPR036771">
    <property type="entry name" value="ATPsynth_dsu/esu_N"/>
</dbReference>
<comment type="function">
    <text evidence="1">Produces ATP from ADP in the presence of a proton gradient across the membrane.</text>
</comment>
<dbReference type="InterPro" id="IPR020546">
    <property type="entry name" value="ATP_synth_F1_dsu/esu_N"/>
</dbReference>
<dbReference type="PANTHER" id="PTHR13822">
    <property type="entry name" value="ATP SYNTHASE DELTA/EPSILON CHAIN"/>
    <property type="match status" value="1"/>
</dbReference>
<organism evidence="11 12">
    <name type="scientific">Cyclobacterium plantarum</name>
    <dbReference type="NCBI Taxonomy" id="2716263"/>
    <lineage>
        <taxon>Bacteria</taxon>
        <taxon>Pseudomonadati</taxon>
        <taxon>Bacteroidota</taxon>
        <taxon>Cytophagia</taxon>
        <taxon>Cytophagales</taxon>
        <taxon>Cyclobacteriaceae</taxon>
        <taxon>Cyclobacterium</taxon>
    </lineage>
</organism>
<evidence type="ECO:0000256" key="6">
    <source>
        <dbReference type="ARBA" id="ARBA00023136"/>
    </source>
</evidence>
<dbReference type="Gene3D" id="2.60.15.10">
    <property type="entry name" value="F0F1 ATP synthase delta/epsilon subunit, N-terminal"/>
    <property type="match status" value="1"/>
</dbReference>
<evidence type="ECO:0000256" key="3">
    <source>
        <dbReference type="ARBA" id="ARBA00005712"/>
    </source>
</evidence>
<feature type="domain" description="ATP synthase F1 complex delta/epsilon subunit N-terminal" evidence="10">
    <location>
        <begin position="2"/>
        <end position="79"/>
    </location>
</feature>
<reference evidence="11 12" key="1">
    <citation type="submission" date="2020-03" db="EMBL/GenBank/DDBJ databases">
        <title>Cyclobacterium plantarum sp. nov., a marine bacterium isolated from a coastal-marine wetland.</title>
        <authorList>
            <person name="Sanchez-Porro C."/>
            <person name="Ventosa A."/>
            <person name="Amoozegar M."/>
        </authorList>
    </citation>
    <scope>NUCLEOTIDE SEQUENCE [LARGE SCALE GENOMIC DNA]</scope>
    <source>
        <strain evidence="11 12">GBPx2</strain>
    </source>
</reference>
<dbReference type="EMBL" id="JAANYN010000010">
    <property type="protein sequence ID" value="NHE59074.1"/>
    <property type="molecule type" value="Genomic_DNA"/>
</dbReference>
<sequence>MMHLEIITPDKKVFEGEVSEATFPGANGSFQVLKNHASIISALDKGAVSYTTSNGRKSLVVEGGVVEVNDNKIIVLAEKVIA</sequence>
<comment type="subcellular location">
    <subcellularLocation>
        <location evidence="2">Endomembrane system</location>
        <topology evidence="2">Peripheral membrane protein</topology>
    </subcellularLocation>
</comment>
<evidence type="ECO:0000256" key="8">
    <source>
        <dbReference type="ARBA" id="ARBA00023310"/>
    </source>
</evidence>
<dbReference type="CDD" id="cd12152">
    <property type="entry name" value="F1-ATPase_delta"/>
    <property type="match status" value="1"/>
</dbReference>
<evidence type="ECO:0000256" key="5">
    <source>
        <dbReference type="ARBA" id="ARBA00023065"/>
    </source>
</evidence>
<evidence type="ECO:0000313" key="11">
    <source>
        <dbReference type="EMBL" id="NHE59074.1"/>
    </source>
</evidence>
<dbReference type="Pfam" id="PF02823">
    <property type="entry name" value="ATP-synt_DE_N"/>
    <property type="match status" value="1"/>
</dbReference>
<keyword evidence="7 9" id="KW-0139">CF(1)</keyword>
<comment type="similarity">
    <text evidence="3 9">Belongs to the ATPase epsilon chain family.</text>
</comment>
<protein>
    <submittedName>
        <fullName evidence="11">ATP synthase F1 subunit epsilon</fullName>
    </submittedName>
</protein>
<evidence type="ECO:0000256" key="4">
    <source>
        <dbReference type="ARBA" id="ARBA00022448"/>
    </source>
</evidence>
<dbReference type="NCBIfam" id="TIGR01216">
    <property type="entry name" value="ATP_synt_epsi"/>
    <property type="match status" value="1"/>
</dbReference>
<keyword evidence="6" id="KW-0472">Membrane</keyword>
<dbReference type="PANTHER" id="PTHR13822:SF10">
    <property type="entry name" value="ATP SYNTHASE EPSILON CHAIN, CHLOROPLASTIC"/>
    <property type="match status" value="1"/>
</dbReference>
<keyword evidence="5 9" id="KW-0406">Ion transport</keyword>
<accession>A0ABX0HFG2</accession>
<evidence type="ECO:0000256" key="9">
    <source>
        <dbReference type="RuleBase" id="RU003656"/>
    </source>
</evidence>